<dbReference type="STRING" id="656916.A0A2G7GAK4"/>
<dbReference type="Pfam" id="PF01494">
    <property type="entry name" value="FAD_binding_3"/>
    <property type="match status" value="1"/>
</dbReference>
<evidence type="ECO:0000256" key="8">
    <source>
        <dbReference type="SAM" id="Phobius"/>
    </source>
</evidence>
<dbReference type="Pfam" id="PF13450">
    <property type="entry name" value="NAD_binding_8"/>
    <property type="match status" value="1"/>
</dbReference>
<dbReference type="PRINTS" id="PR00420">
    <property type="entry name" value="RNGMNOXGNASE"/>
</dbReference>
<dbReference type="GO" id="GO:0006351">
    <property type="term" value="P:DNA-templated transcription"/>
    <property type="evidence" value="ECO:0007669"/>
    <property type="project" value="InterPro"/>
</dbReference>
<keyword evidence="8" id="KW-0812">Transmembrane</keyword>
<keyword evidence="11" id="KW-1185">Reference proteome</keyword>
<keyword evidence="3" id="KW-0560">Oxidoreductase</keyword>
<dbReference type="InterPro" id="IPR007219">
    <property type="entry name" value="XnlR_reg_dom"/>
</dbReference>
<evidence type="ECO:0000259" key="9">
    <source>
        <dbReference type="SMART" id="SM00906"/>
    </source>
</evidence>
<protein>
    <submittedName>
        <fullName evidence="10">Phosphoglycerate mutase family protein</fullName>
    </submittedName>
</protein>
<keyword evidence="8" id="KW-1133">Transmembrane helix</keyword>
<evidence type="ECO:0000256" key="6">
    <source>
        <dbReference type="ARBA" id="ARBA00023242"/>
    </source>
</evidence>
<sequence>METTTATAPPRLRIAIVGGGIAGLTAAIALQKHPQVYVQIYERAKESKEIGASIGISPSGLRTLEKLGVESALNAEVCSRQKSDWPMIFRHWKTGEIIGYDTHRTQALLENVQGDIVHSNKIFVTASVDPTVGVMLEFADGTTATADICLGADGIHSGVRKAFVLHRTLHWTGWVAFRAAFDASLVNTVEFPEDAAHWVGHDRTFFHSYLGKGQFTTVGAFNVDPQDPSAPYRTSQWNEEGSLDVLKEYYKDWHPSVRSLVEATPYTKVYPNVAGAPLDQWTFFNRVALLGDAAHTHGGAFAAGGSLAIDDAYCFSLALFYIFPPTATEKPSPEKLRDVFRLYEVTRKPHVDKVLKKVHEVIKDQKKSVERGSTETDDELRERVRTRRAFESIPEKLAVVDFPTADRLASVTNPHCESGPPDQEPASHLGGIQEASLTNALNGSESATGQPTAAPPSSQIAPRRYHDEGLVNLFYANFHSAHPILLPRSMYNEELYPDSLQSAVQFVGSHFSTTTSSDSLRTTTAEALRHDDQQGFHLVQARLLFAIALHSRNEIRESVSVLADAVSLAINLGINRKDFSQRHGNSGIEAESIRRTWWELYVIDGIMAALQRNPTFRCHTIKPEVLLPCDENLYHNNTIPEPFSMAQFDARVYDDEDRPFSSFTYRIDAVRILARVLAVEWTHEVHEDHMKAIDNAITAWFHHLPDGQEQIDMLDFNDRNDELLFQAHMLINYATMYLHFPRSDLVPALPAARGVIREKFLLPTSSQHMHAVKAISAALPLIRPLSACAANRPGSYDKHWDQIKLIMGVLKTLGRIWGLARATLKKIKRMTAEIFRDVATYPEDQIDDSRDSGIGVYLHLNPAPTKQHKELSKTKQQHRLNWTIDYKTGEYKSQFPTPTGNPADPTLTSHGVRQSLELAEHLVSPEFSPKPFRIYSSPFYRCLQTIQPSVEALKERHNSTPSSETGIDRNADLDVRIENGVGEWFGPTSFFDHPSPASPGTLKTHFPTLLASDPEANYNPHLLPSTRGETIAQLHDRVATALAGIIADVDAEIDALEAPQPPAERTSKAILICAHAAPLIAMGRVLTGNMPDDADEEDFNVFTAGLSTFVRRKTTPAGDGSAERRELAPGTRVIRSGTVVPDWQDGKGVNGGWDCVVNGDCSFLSGGAERGWHFNGEESFDTGPMAPSSALPTSSQDTSTEMPSTKL</sequence>
<dbReference type="SUPFAM" id="SSF51905">
    <property type="entry name" value="FAD/NAD(P)-binding domain"/>
    <property type="match status" value="1"/>
</dbReference>
<dbReference type="Gene3D" id="3.40.50.1240">
    <property type="entry name" value="Phosphoglycerate mutase-like"/>
    <property type="match status" value="1"/>
</dbReference>
<accession>A0A2G7GAK4</accession>
<feature type="transmembrane region" description="Helical" evidence="8">
    <location>
        <begin position="12"/>
        <end position="30"/>
    </location>
</feature>
<dbReference type="PANTHER" id="PTHR47431">
    <property type="entry name" value="ZN(II)2CYS6 TRANSCRIPTION FACTOR (EUROFUNG)-RELATED"/>
    <property type="match status" value="1"/>
</dbReference>
<feature type="region of interest" description="Disordered" evidence="7">
    <location>
        <begin position="1174"/>
        <end position="1207"/>
    </location>
</feature>
<dbReference type="SUPFAM" id="SSF54373">
    <property type="entry name" value="FAD-linked reductases, C-terminal domain"/>
    <property type="match status" value="1"/>
</dbReference>
<evidence type="ECO:0000256" key="4">
    <source>
        <dbReference type="ARBA" id="ARBA00023015"/>
    </source>
</evidence>
<dbReference type="InterPro" id="IPR002938">
    <property type="entry name" value="FAD-bd"/>
</dbReference>
<reference evidence="10 11" key="1">
    <citation type="submission" date="2017-05" db="EMBL/GenBank/DDBJ databases">
        <title>Genome sequence for an aflatoxigenic pathogen of Argentinian peanut, Aspergillus arachidicola.</title>
        <authorList>
            <person name="Moore G."/>
            <person name="Beltz S.B."/>
            <person name="Mack B.M."/>
        </authorList>
    </citation>
    <scope>NUCLEOTIDE SEQUENCE [LARGE SCALE GENOMIC DNA]</scope>
    <source>
        <strain evidence="10 11">CBS 117610</strain>
    </source>
</reference>
<dbReference type="GO" id="GO:0016491">
    <property type="term" value="F:oxidoreductase activity"/>
    <property type="evidence" value="ECO:0007669"/>
    <property type="project" value="UniProtKB-KW"/>
</dbReference>
<dbReference type="GO" id="GO:0008270">
    <property type="term" value="F:zinc ion binding"/>
    <property type="evidence" value="ECO:0007669"/>
    <property type="project" value="InterPro"/>
</dbReference>
<organism evidence="10 11">
    <name type="scientific">Aspergillus arachidicola</name>
    <dbReference type="NCBI Taxonomy" id="656916"/>
    <lineage>
        <taxon>Eukaryota</taxon>
        <taxon>Fungi</taxon>
        <taxon>Dikarya</taxon>
        <taxon>Ascomycota</taxon>
        <taxon>Pezizomycotina</taxon>
        <taxon>Eurotiomycetes</taxon>
        <taxon>Eurotiomycetidae</taxon>
        <taxon>Eurotiales</taxon>
        <taxon>Aspergillaceae</taxon>
        <taxon>Aspergillus</taxon>
        <taxon>Aspergillus subgen. Circumdati</taxon>
    </lineage>
</organism>
<feature type="region of interest" description="Disordered" evidence="7">
    <location>
        <begin position="442"/>
        <end position="462"/>
    </location>
</feature>
<proteinExistence type="predicted"/>
<feature type="compositionally biased region" description="Polar residues" evidence="7">
    <location>
        <begin position="442"/>
        <end position="460"/>
    </location>
</feature>
<dbReference type="CDD" id="cd12148">
    <property type="entry name" value="fungal_TF_MHR"/>
    <property type="match status" value="1"/>
</dbReference>
<keyword evidence="5" id="KW-0804">Transcription</keyword>
<evidence type="ECO:0000256" key="1">
    <source>
        <dbReference type="ARBA" id="ARBA00022630"/>
    </source>
</evidence>
<keyword evidence="6" id="KW-0539">Nucleus</keyword>
<dbReference type="Gene3D" id="3.50.50.60">
    <property type="entry name" value="FAD/NAD(P)-binding domain"/>
    <property type="match status" value="1"/>
</dbReference>
<evidence type="ECO:0000256" key="2">
    <source>
        <dbReference type="ARBA" id="ARBA00022827"/>
    </source>
</evidence>
<dbReference type="SUPFAM" id="SSF53254">
    <property type="entry name" value="Phosphoglycerate mutase-like"/>
    <property type="match status" value="1"/>
</dbReference>
<dbReference type="AlphaFoldDB" id="A0A2G7GAK4"/>
<evidence type="ECO:0000313" key="11">
    <source>
        <dbReference type="Proteomes" id="UP000231358"/>
    </source>
</evidence>
<evidence type="ECO:0000313" key="10">
    <source>
        <dbReference type="EMBL" id="PIG89869.1"/>
    </source>
</evidence>
<dbReference type="GO" id="GO:0003677">
    <property type="term" value="F:DNA binding"/>
    <property type="evidence" value="ECO:0007669"/>
    <property type="project" value="InterPro"/>
</dbReference>
<comment type="caution">
    <text evidence="10">The sequence shown here is derived from an EMBL/GenBank/DDBJ whole genome shotgun (WGS) entry which is preliminary data.</text>
</comment>
<gene>
    <name evidence="10" type="ORF">AARAC_008600</name>
</gene>
<dbReference type="EMBL" id="NEXV01000041">
    <property type="protein sequence ID" value="PIG89869.1"/>
    <property type="molecule type" value="Genomic_DNA"/>
</dbReference>
<evidence type="ECO:0000256" key="7">
    <source>
        <dbReference type="SAM" id="MobiDB-lite"/>
    </source>
</evidence>
<evidence type="ECO:0000256" key="5">
    <source>
        <dbReference type="ARBA" id="ARBA00023163"/>
    </source>
</evidence>
<feature type="compositionally biased region" description="Polar residues" evidence="7">
    <location>
        <begin position="1190"/>
        <end position="1207"/>
    </location>
</feature>
<dbReference type="FunFam" id="3.40.50.1240:FF:000074">
    <property type="entry name" value="Phosphoglycerate mutase family protein"/>
    <property type="match status" value="1"/>
</dbReference>
<keyword evidence="8" id="KW-0472">Membrane</keyword>
<dbReference type="GO" id="GO:0071949">
    <property type="term" value="F:FAD binding"/>
    <property type="evidence" value="ECO:0007669"/>
    <property type="project" value="InterPro"/>
</dbReference>
<dbReference type="Proteomes" id="UP000231358">
    <property type="component" value="Unassembled WGS sequence"/>
</dbReference>
<name>A0A2G7GAK4_9EURO</name>
<dbReference type="SMART" id="SM00906">
    <property type="entry name" value="Fungal_trans"/>
    <property type="match status" value="1"/>
</dbReference>
<keyword evidence="4" id="KW-0805">Transcription regulation</keyword>
<dbReference type="InterPro" id="IPR029033">
    <property type="entry name" value="His_PPase_superfam"/>
</dbReference>
<evidence type="ECO:0000256" key="3">
    <source>
        <dbReference type="ARBA" id="ARBA00023002"/>
    </source>
</evidence>
<dbReference type="Pfam" id="PF04082">
    <property type="entry name" value="Fungal_trans"/>
    <property type="match status" value="1"/>
</dbReference>
<keyword evidence="1" id="KW-0285">Flavoprotein</keyword>
<feature type="region of interest" description="Disordered" evidence="7">
    <location>
        <begin position="410"/>
        <end position="429"/>
    </location>
</feature>
<dbReference type="PANTHER" id="PTHR47431:SF2">
    <property type="entry name" value="ZN(II)2CYS6 TRANSCRIPTION FACTOR (EUROFUNG)"/>
    <property type="match status" value="1"/>
</dbReference>
<feature type="domain" description="Xylanolytic transcriptional activator regulatory" evidence="9">
    <location>
        <begin position="558"/>
        <end position="634"/>
    </location>
</feature>
<keyword evidence="2" id="KW-0274">FAD</keyword>
<dbReference type="InterPro" id="IPR036188">
    <property type="entry name" value="FAD/NAD-bd_sf"/>
</dbReference>